<evidence type="ECO:0000313" key="3">
    <source>
        <dbReference type="Proteomes" id="UP001273166"/>
    </source>
</evidence>
<gene>
    <name evidence="2" type="ORF">B0T15DRAFT_132198</name>
</gene>
<dbReference type="AlphaFoldDB" id="A0AAJ0GZU0"/>
<accession>A0AAJ0GZU0</accession>
<proteinExistence type="predicted"/>
<dbReference type="EMBL" id="JAUDZG010000002">
    <property type="protein sequence ID" value="KAK3309179.1"/>
    <property type="molecule type" value="Genomic_DNA"/>
</dbReference>
<protein>
    <submittedName>
        <fullName evidence="2">AhpD-like protein</fullName>
    </submittedName>
</protein>
<dbReference type="Pfam" id="PF02627">
    <property type="entry name" value="CMD"/>
    <property type="match status" value="1"/>
</dbReference>
<dbReference type="GeneID" id="87880587"/>
<comment type="caution">
    <text evidence="2">The sequence shown here is derived from an EMBL/GenBank/DDBJ whole genome shotgun (WGS) entry which is preliminary data.</text>
</comment>
<dbReference type="PANTHER" id="PTHR34846">
    <property type="entry name" value="4-CARBOXYMUCONOLACTONE DECARBOXYLASE FAMILY PROTEIN (AFU_ORTHOLOGUE AFUA_6G11590)"/>
    <property type="match status" value="1"/>
</dbReference>
<dbReference type="SUPFAM" id="SSF69118">
    <property type="entry name" value="AhpD-like"/>
    <property type="match status" value="1"/>
</dbReference>
<dbReference type="InterPro" id="IPR003779">
    <property type="entry name" value="CMD-like"/>
</dbReference>
<reference evidence="2" key="2">
    <citation type="submission" date="2023-06" db="EMBL/GenBank/DDBJ databases">
        <authorList>
            <consortium name="Lawrence Berkeley National Laboratory"/>
            <person name="Mondo S.J."/>
            <person name="Hensen N."/>
            <person name="Bonometti L."/>
            <person name="Westerberg I."/>
            <person name="Brannstrom I.O."/>
            <person name="Guillou S."/>
            <person name="Cros-Aarteil S."/>
            <person name="Calhoun S."/>
            <person name="Haridas S."/>
            <person name="Kuo A."/>
            <person name="Pangilinan J."/>
            <person name="Riley R."/>
            <person name="Labutti K."/>
            <person name="Andreopoulos B."/>
            <person name="Lipzen A."/>
            <person name="Chen C."/>
            <person name="Yanf M."/>
            <person name="Daum C."/>
            <person name="Ng V."/>
            <person name="Clum A."/>
            <person name="Steindorff A."/>
            <person name="Ohm R."/>
            <person name="Martin F."/>
            <person name="Silar P."/>
            <person name="Natvig D."/>
            <person name="Lalanne C."/>
            <person name="Gautier V."/>
            <person name="Ament-Velasquez S.L."/>
            <person name="Kruys A."/>
            <person name="Hutchinson M.I."/>
            <person name="Powell A.J."/>
            <person name="Barry K."/>
            <person name="Miller A.N."/>
            <person name="Grigoriev I.V."/>
            <person name="Debuchy R."/>
            <person name="Gladieux P."/>
            <person name="Thoren M.H."/>
            <person name="Johannesson H."/>
        </authorList>
    </citation>
    <scope>NUCLEOTIDE SEQUENCE</scope>
    <source>
        <strain evidence="2">CBS 333.67</strain>
    </source>
</reference>
<organism evidence="2 3">
    <name type="scientific">Chaetomium strumarium</name>
    <dbReference type="NCBI Taxonomy" id="1170767"/>
    <lineage>
        <taxon>Eukaryota</taxon>
        <taxon>Fungi</taxon>
        <taxon>Dikarya</taxon>
        <taxon>Ascomycota</taxon>
        <taxon>Pezizomycotina</taxon>
        <taxon>Sordariomycetes</taxon>
        <taxon>Sordariomycetidae</taxon>
        <taxon>Sordariales</taxon>
        <taxon>Chaetomiaceae</taxon>
        <taxon>Chaetomium</taxon>
    </lineage>
</organism>
<dbReference type="Gene3D" id="1.20.1290.10">
    <property type="entry name" value="AhpD-like"/>
    <property type="match status" value="1"/>
</dbReference>
<dbReference type="GO" id="GO:0051920">
    <property type="term" value="F:peroxiredoxin activity"/>
    <property type="evidence" value="ECO:0007669"/>
    <property type="project" value="InterPro"/>
</dbReference>
<dbReference type="RefSeq" id="XP_062724959.1">
    <property type="nucleotide sequence ID" value="XM_062861758.1"/>
</dbReference>
<reference evidence="2" key="1">
    <citation type="journal article" date="2023" name="Mol. Phylogenet. Evol.">
        <title>Genome-scale phylogeny and comparative genomics of the fungal order Sordariales.</title>
        <authorList>
            <person name="Hensen N."/>
            <person name="Bonometti L."/>
            <person name="Westerberg I."/>
            <person name="Brannstrom I.O."/>
            <person name="Guillou S."/>
            <person name="Cros-Aarteil S."/>
            <person name="Calhoun S."/>
            <person name="Haridas S."/>
            <person name="Kuo A."/>
            <person name="Mondo S."/>
            <person name="Pangilinan J."/>
            <person name="Riley R."/>
            <person name="LaButti K."/>
            <person name="Andreopoulos B."/>
            <person name="Lipzen A."/>
            <person name="Chen C."/>
            <person name="Yan M."/>
            <person name="Daum C."/>
            <person name="Ng V."/>
            <person name="Clum A."/>
            <person name="Steindorff A."/>
            <person name="Ohm R.A."/>
            <person name="Martin F."/>
            <person name="Silar P."/>
            <person name="Natvig D.O."/>
            <person name="Lalanne C."/>
            <person name="Gautier V."/>
            <person name="Ament-Velasquez S.L."/>
            <person name="Kruys A."/>
            <person name="Hutchinson M.I."/>
            <person name="Powell A.J."/>
            <person name="Barry K."/>
            <person name="Miller A.N."/>
            <person name="Grigoriev I.V."/>
            <person name="Debuchy R."/>
            <person name="Gladieux P."/>
            <person name="Hiltunen Thoren M."/>
            <person name="Johannesson H."/>
        </authorList>
    </citation>
    <scope>NUCLEOTIDE SEQUENCE</scope>
    <source>
        <strain evidence="2">CBS 333.67</strain>
    </source>
</reference>
<evidence type="ECO:0000313" key="2">
    <source>
        <dbReference type="EMBL" id="KAK3309179.1"/>
    </source>
</evidence>
<dbReference type="InterPro" id="IPR029032">
    <property type="entry name" value="AhpD-like"/>
</dbReference>
<evidence type="ECO:0000259" key="1">
    <source>
        <dbReference type="Pfam" id="PF02627"/>
    </source>
</evidence>
<name>A0AAJ0GZU0_9PEZI</name>
<keyword evidence="3" id="KW-1185">Reference proteome</keyword>
<feature type="domain" description="Carboxymuconolactone decarboxylase-like" evidence="1">
    <location>
        <begin position="44"/>
        <end position="100"/>
    </location>
</feature>
<dbReference type="Proteomes" id="UP001273166">
    <property type="component" value="Unassembled WGS sequence"/>
</dbReference>
<sequence length="206" mass="22537">MRLPYVTNPPAAASPEEEAIVQRIQARRAPRPLQPLDLALLHAPPLADGWNSFLGAVRTRTSLPDDLREIAIARVAVVNRAWYEWMHHAPLAVAGGVSPEGMEVVKREGELVVQLANDDNDGEGKQPTPPPPAGLTEKQWAVLCYADEMTRNVEVKEETFARLKGLFGEREVVEITTTVACYNCVSRFLVALDVGEKNGLGPDAAH</sequence>
<dbReference type="PANTHER" id="PTHR34846:SF11">
    <property type="entry name" value="4-CARBOXYMUCONOLACTONE DECARBOXYLASE FAMILY PROTEIN (AFU_ORTHOLOGUE AFUA_6G11590)"/>
    <property type="match status" value="1"/>
</dbReference>